<dbReference type="GO" id="GO:0000724">
    <property type="term" value="P:double-strand break repair via homologous recombination"/>
    <property type="evidence" value="ECO:0007669"/>
    <property type="project" value="TreeGrafter"/>
</dbReference>
<accession>A0A6A6DZT1</accession>
<dbReference type="Gene3D" id="3.40.50.300">
    <property type="entry name" value="P-loop containing nucleotide triphosphate hydrolases"/>
    <property type="match status" value="1"/>
</dbReference>
<dbReference type="Proteomes" id="UP000800200">
    <property type="component" value="Unassembled WGS sequence"/>
</dbReference>
<dbReference type="GO" id="GO:0005694">
    <property type="term" value="C:chromosome"/>
    <property type="evidence" value="ECO:0007669"/>
    <property type="project" value="TreeGrafter"/>
</dbReference>
<dbReference type="EC" id="5.6.2.4" evidence="3"/>
<sequence length="109" mass="12694">MTARVNVAYQVVRVGTTRRQEEREEVVLKLIREKIRRYKTRKIVIYYNTVSKVKRFAEALGYGAYYHDAVGKDSMLKEFIERDKRVIVATSSLGMGVDIPDIRCIIHVD</sequence>
<evidence type="ECO:0000256" key="1">
    <source>
        <dbReference type="ARBA" id="ARBA00005446"/>
    </source>
</evidence>
<dbReference type="PANTHER" id="PTHR13710">
    <property type="entry name" value="DNA HELICASE RECQ FAMILY MEMBER"/>
    <property type="match status" value="1"/>
</dbReference>
<dbReference type="GO" id="GO:0005737">
    <property type="term" value="C:cytoplasm"/>
    <property type="evidence" value="ECO:0007669"/>
    <property type="project" value="TreeGrafter"/>
</dbReference>
<evidence type="ECO:0000313" key="5">
    <source>
        <dbReference type="EMBL" id="KAF2184503.1"/>
    </source>
</evidence>
<dbReference type="OrthoDB" id="2608216at2759"/>
<reference evidence="5" key="1">
    <citation type="journal article" date="2020" name="Stud. Mycol.">
        <title>101 Dothideomycetes genomes: a test case for predicting lifestyles and emergence of pathogens.</title>
        <authorList>
            <person name="Haridas S."/>
            <person name="Albert R."/>
            <person name="Binder M."/>
            <person name="Bloem J."/>
            <person name="Labutti K."/>
            <person name="Salamov A."/>
            <person name="Andreopoulos B."/>
            <person name="Baker S."/>
            <person name="Barry K."/>
            <person name="Bills G."/>
            <person name="Bluhm B."/>
            <person name="Cannon C."/>
            <person name="Castanera R."/>
            <person name="Culley D."/>
            <person name="Daum C."/>
            <person name="Ezra D."/>
            <person name="Gonzalez J."/>
            <person name="Henrissat B."/>
            <person name="Kuo A."/>
            <person name="Liang C."/>
            <person name="Lipzen A."/>
            <person name="Lutzoni F."/>
            <person name="Magnuson J."/>
            <person name="Mondo S."/>
            <person name="Nolan M."/>
            <person name="Ohm R."/>
            <person name="Pangilinan J."/>
            <person name="Park H.-J."/>
            <person name="Ramirez L."/>
            <person name="Alfaro M."/>
            <person name="Sun H."/>
            <person name="Tritt A."/>
            <person name="Yoshinaga Y."/>
            <person name="Zwiers L.-H."/>
            <person name="Turgeon B."/>
            <person name="Goodwin S."/>
            <person name="Spatafora J."/>
            <person name="Crous P."/>
            <person name="Grigoriev I."/>
        </authorList>
    </citation>
    <scope>NUCLEOTIDE SEQUENCE</scope>
    <source>
        <strain evidence="5">CBS 207.26</strain>
    </source>
</reference>
<evidence type="ECO:0000259" key="4">
    <source>
        <dbReference type="Pfam" id="PF00271"/>
    </source>
</evidence>
<dbReference type="AlphaFoldDB" id="A0A6A6DZT1"/>
<dbReference type="InterPro" id="IPR027417">
    <property type="entry name" value="P-loop_NTPase"/>
</dbReference>
<dbReference type="SUPFAM" id="SSF52540">
    <property type="entry name" value="P-loop containing nucleoside triphosphate hydrolases"/>
    <property type="match status" value="1"/>
</dbReference>
<dbReference type="Pfam" id="PF00271">
    <property type="entry name" value="Helicase_C"/>
    <property type="match status" value="1"/>
</dbReference>
<feature type="domain" description="Helicase C-terminal" evidence="4">
    <location>
        <begin position="29"/>
        <end position="109"/>
    </location>
</feature>
<protein>
    <recommendedName>
        <fullName evidence="3">DNA 3'-5' helicase</fullName>
        <ecNumber evidence="3">5.6.2.4</ecNumber>
    </recommendedName>
</protein>
<evidence type="ECO:0000313" key="6">
    <source>
        <dbReference type="Proteomes" id="UP000800200"/>
    </source>
</evidence>
<comment type="catalytic activity">
    <reaction evidence="2">
        <text>Couples ATP hydrolysis with the unwinding of duplex DNA by translocating in the 3'-5' direction.</text>
        <dbReference type="EC" id="5.6.2.4"/>
    </reaction>
</comment>
<dbReference type="GO" id="GO:0043138">
    <property type="term" value="F:3'-5' DNA helicase activity"/>
    <property type="evidence" value="ECO:0007669"/>
    <property type="project" value="UniProtKB-EC"/>
</dbReference>
<dbReference type="InterPro" id="IPR001650">
    <property type="entry name" value="Helicase_C-like"/>
</dbReference>
<gene>
    <name evidence="5" type="ORF">K469DRAFT_780779</name>
</gene>
<dbReference type="EMBL" id="ML994637">
    <property type="protein sequence ID" value="KAF2184503.1"/>
    <property type="molecule type" value="Genomic_DNA"/>
</dbReference>
<dbReference type="GO" id="GO:0009378">
    <property type="term" value="F:four-way junction helicase activity"/>
    <property type="evidence" value="ECO:0007669"/>
    <property type="project" value="TreeGrafter"/>
</dbReference>
<keyword evidence="6" id="KW-1185">Reference proteome</keyword>
<evidence type="ECO:0000256" key="3">
    <source>
        <dbReference type="ARBA" id="ARBA00034808"/>
    </source>
</evidence>
<evidence type="ECO:0000256" key="2">
    <source>
        <dbReference type="ARBA" id="ARBA00034617"/>
    </source>
</evidence>
<comment type="similarity">
    <text evidence="1">Belongs to the helicase family. RecQ subfamily.</text>
</comment>
<name>A0A6A6DZT1_9PEZI</name>
<organism evidence="5 6">
    <name type="scientific">Zopfia rhizophila CBS 207.26</name>
    <dbReference type="NCBI Taxonomy" id="1314779"/>
    <lineage>
        <taxon>Eukaryota</taxon>
        <taxon>Fungi</taxon>
        <taxon>Dikarya</taxon>
        <taxon>Ascomycota</taxon>
        <taxon>Pezizomycotina</taxon>
        <taxon>Dothideomycetes</taxon>
        <taxon>Dothideomycetes incertae sedis</taxon>
        <taxon>Zopfiaceae</taxon>
        <taxon>Zopfia</taxon>
    </lineage>
</organism>
<dbReference type="PANTHER" id="PTHR13710:SF154">
    <property type="entry name" value="RECQ HELICASE, PUTATIVE (AFU_ORTHOLOGUE AFUA_6G14720)-RELATED"/>
    <property type="match status" value="1"/>
</dbReference>
<proteinExistence type="inferred from homology"/>